<dbReference type="CDD" id="cd16896">
    <property type="entry name" value="LT_Slt70-like"/>
    <property type="match status" value="1"/>
</dbReference>
<reference evidence="2 4" key="2">
    <citation type="submission" date="2019-04" db="EMBL/GenBank/DDBJ databases">
        <title>Genome sequencing of Clostridium botulinum Groups I-IV and Clostridium butyricum.</title>
        <authorList>
            <person name="Brunt J."/>
            <person name="Van Vliet A.H.M."/>
            <person name="Stringer S.C."/>
            <person name="Carter A.T."/>
            <person name="Peck M.W."/>
        </authorList>
    </citation>
    <scope>NUCLEOTIDE SEQUENCE [LARGE SCALE GENOMIC DNA]</scope>
    <source>
        <strain evidence="2 4">IFR 18/037</strain>
    </source>
</reference>
<evidence type="ECO:0000313" key="5">
    <source>
        <dbReference type="Proteomes" id="UP000663464"/>
    </source>
</evidence>
<dbReference type="PANTHER" id="PTHR37423:SF2">
    <property type="entry name" value="MEMBRANE-BOUND LYTIC MUREIN TRANSGLYCOSYLASE C"/>
    <property type="match status" value="1"/>
</dbReference>
<dbReference type="Pfam" id="PF01464">
    <property type="entry name" value="SLT"/>
    <property type="match status" value="1"/>
</dbReference>
<accession>A0A0A2HHF0</accession>
<dbReference type="PANTHER" id="PTHR37423">
    <property type="entry name" value="SOLUBLE LYTIC MUREIN TRANSGLYCOSYLASE-RELATED"/>
    <property type="match status" value="1"/>
</dbReference>
<dbReference type="Gene3D" id="1.10.530.10">
    <property type="match status" value="1"/>
</dbReference>
<dbReference type="RefSeq" id="WP_003403502.1">
    <property type="nucleotide sequence ID" value="NZ_CP013841.1"/>
</dbReference>
<dbReference type="SUPFAM" id="SSF53955">
    <property type="entry name" value="Lysozyme-like"/>
    <property type="match status" value="1"/>
</dbReference>
<dbReference type="InterPro" id="IPR008258">
    <property type="entry name" value="Transglycosylase_SLT_dom_1"/>
</dbReference>
<dbReference type="AlphaFoldDB" id="A0A0A2HHF0"/>
<gene>
    <name evidence="2" type="ORF">FC794_09500</name>
    <name evidence="3" type="ORF">JQS73_16260</name>
</gene>
<reference evidence="3 5" key="1">
    <citation type="journal article" date="2014" name="J. Infect. Dis.">
        <title>Molecular characterization of a novel botulinum neurotoxin type H gene.</title>
        <authorList>
            <person name="Dover N."/>
            <person name="Barash J.R."/>
            <person name="Hill K.K."/>
            <person name="Xie G."/>
            <person name="Arnon S.S."/>
        </authorList>
    </citation>
    <scope>NUCLEOTIDE SEQUENCE [LARGE SCALE GENOMIC DNA]</scope>
    <source>
        <strain evidence="3 5">IBCA10-7060</strain>
    </source>
</reference>
<dbReference type="EMBL" id="SWOY01000002">
    <property type="protein sequence ID" value="NFG17023.1"/>
    <property type="molecule type" value="Genomic_DNA"/>
</dbReference>
<feature type="domain" description="Transglycosylase SLT" evidence="1">
    <location>
        <begin position="35"/>
        <end position="149"/>
    </location>
</feature>
<evidence type="ECO:0000259" key="1">
    <source>
        <dbReference type="Pfam" id="PF01464"/>
    </source>
</evidence>
<proteinExistence type="predicted"/>
<protein>
    <submittedName>
        <fullName evidence="2">Lytic transglycosylase domain-containing protein</fullName>
    </submittedName>
</protein>
<name>A0A0A2HHF0_CLOBO</name>
<dbReference type="OMA" id="NIRIGTW"/>
<sequence length="181" mass="21247">MKFLRRLLILILTIILLINITTIAKYIFPMKYRDYIDMYANEHKLDPYFVAAVIKTESNFKEDATSKKNAQGLMQITPETGEWVAEKMGMKDFNIDDLKDPETNIKMGCWYLNNLKEEFDGNMDLVLAAYNGGRGNVQKWLKDSEHSKDGESLHYIPFKETDKYVKKVKAIYNIYRFLYKS</sequence>
<evidence type="ECO:0000313" key="3">
    <source>
        <dbReference type="EMBL" id="QRI52961.1"/>
    </source>
</evidence>
<dbReference type="InterPro" id="IPR023346">
    <property type="entry name" value="Lysozyme-like_dom_sf"/>
</dbReference>
<dbReference type="Proteomes" id="UP000663464">
    <property type="component" value="Chromosome"/>
</dbReference>
<evidence type="ECO:0000313" key="4">
    <source>
        <dbReference type="Proteomes" id="UP000478995"/>
    </source>
</evidence>
<dbReference type="EMBL" id="CP069280">
    <property type="protein sequence ID" value="QRI52961.1"/>
    <property type="molecule type" value="Genomic_DNA"/>
</dbReference>
<dbReference type="Proteomes" id="UP000478995">
    <property type="component" value="Unassembled WGS sequence"/>
</dbReference>
<evidence type="ECO:0000313" key="2">
    <source>
        <dbReference type="EMBL" id="NFG17023.1"/>
    </source>
</evidence>
<reference evidence="3" key="3">
    <citation type="submission" date="2021-02" db="EMBL/GenBank/DDBJ databases">
        <authorList>
            <person name="Dover N."/>
            <person name="Barash J.R."/>
            <person name="Bell J.M."/>
            <person name="Sylvester M.D."/>
            <person name="Arnon S."/>
        </authorList>
    </citation>
    <scope>NUCLEOTIDE SEQUENCE</scope>
    <source>
        <strain evidence="3">IBCA10-7060</strain>
    </source>
</reference>
<organism evidence="2 4">
    <name type="scientific">Clostridium botulinum</name>
    <dbReference type="NCBI Taxonomy" id="1491"/>
    <lineage>
        <taxon>Bacteria</taxon>
        <taxon>Bacillati</taxon>
        <taxon>Bacillota</taxon>
        <taxon>Clostridia</taxon>
        <taxon>Eubacteriales</taxon>
        <taxon>Clostridiaceae</taxon>
        <taxon>Clostridium</taxon>
    </lineage>
</organism>